<keyword evidence="1" id="KW-1185">Reference proteome</keyword>
<evidence type="ECO:0000313" key="2">
    <source>
        <dbReference type="WBParaSite" id="HPBE_0002062301-mRNA-1"/>
    </source>
</evidence>
<reference evidence="2" key="1">
    <citation type="submission" date="2019-09" db="UniProtKB">
        <authorList>
            <consortium name="WormBaseParasite"/>
        </authorList>
    </citation>
    <scope>IDENTIFICATION</scope>
</reference>
<protein>
    <submittedName>
        <fullName evidence="2">Ricin B-type lectin domain-containing protein</fullName>
    </submittedName>
</protein>
<sequence length="259" mass="28048">LTLLTCNTAGAWVDTQAATYTTAQCETPCDQCTSLLNTGMACLSGFRCKAVLTRSSGQCPEVYCDTGLMTAGSGRTTVTQLSCNGLSQWVDPAGAVYSVAQCETGCTCPALPVTASPNPLYLTRGRDLEAGDDGCSTLSPGCRANDRYRGPSFGRSLMLTMLASLAKIKYLRLAIAFNVKGAQLDAGVTRMDRIRNDAIRQKFGVVPKADKMFEAHLRWCGHVHSGNKGSFRKVGLELELSGRRPCERPKQPRIRYTWT</sequence>
<proteinExistence type="predicted"/>
<evidence type="ECO:0000313" key="1">
    <source>
        <dbReference type="Proteomes" id="UP000050761"/>
    </source>
</evidence>
<dbReference type="WBParaSite" id="HPBE_0002062301-mRNA-1">
    <property type="protein sequence ID" value="HPBE_0002062301-mRNA-1"/>
    <property type="gene ID" value="HPBE_0002062301"/>
</dbReference>
<accession>A0A8L8Q830</accession>
<organism evidence="1 2">
    <name type="scientific">Heligmosomoides polygyrus</name>
    <name type="common">Parasitic roundworm</name>
    <dbReference type="NCBI Taxonomy" id="6339"/>
    <lineage>
        <taxon>Eukaryota</taxon>
        <taxon>Metazoa</taxon>
        <taxon>Ecdysozoa</taxon>
        <taxon>Nematoda</taxon>
        <taxon>Chromadorea</taxon>
        <taxon>Rhabditida</taxon>
        <taxon>Rhabditina</taxon>
        <taxon>Rhabditomorpha</taxon>
        <taxon>Strongyloidea</taxon>
        <taxon>Heligmosomidae</taxon>
        <taxon>Heligmosomoides</taxon>
    </lineage>
</organism>
<dbReference type="Proteomes" id="UP000050761">
    <property type="component" value="Unassembled WGS sequence"/>
</dbReference>
<name>A0A8L8Q830_HELPZ</name>
<dbReference type="AlphaFoldDB" id="A0A8L8Q830"/>